<proteinExistence type="predicted"/>
<dbReference type="OrthoDB" id="1957986at2"/>
<evidence type="ECO:0000313" key="1">
    <source>
        <dbReference type="EMBL" id="NBI05902.1"/>
    </source>
</evidence>
<name>A0A845QXM5_9CLOT</name>
<keyword evidence="2" id="KW-1185">Reference proteome</keyword>
<organism evidence="1 2">
    <name type="scientific">Senegalia massiliensis</name>
    <dbReference type="NCBI Taxonomy" id="1720316"/>
    <lineage>
        <taxon>Bacteria</taxon>
        <taxon>Bacillati</taxon>
        <taxon>Bacillota</taxon>
        <taxon>Clostridia</taxon>
        <taxon>Eubacteriales</taxon>
        <taxon>Clostridiaceae</taxon>
        <taxon>Senegalia</taxon>
    </lineage>
</organism>
<dbReference type="EMBL" id="QXXA01000004">
    <property type="protein sequence ID" value="NBI05902.1"/>
    <property type="molecule type" value="Genomic_DNA"/>
</dbReference>
<protein>
    <submittedName>
        <fullName evidence="1">Uncharacterized protein</fullName>
    </submittedName>
</protein>
<dbReference type="Proteomes" id="UP000467132">
    <property type="component" value="Unassembled WGS sequence"/>
</dbReference>
<reference evidence="1 2" key="1">
    <citation type="submission" date="2018-08" db="EMBL/GenBank/DDBJ databases">
        <title>Murine metabolic-syndrome-specific gut microbial biobank.</title>
        <authorList>
            <person name="Liu C."/>
        </authorList>
    </citation>
    <scope>NUCLEOTIDE SEQUENCE [LARGE SCALE GENOMIC DNA]</scope>
    <source>
        <strain evidence="1 2">583</strain>
    </source>
</reference>
<evidence type="ECO:0000313" key="2">
    <source>
        <dbReference type="Proteomes" id="UP000467132"/>
    </source>
</evidence>
<gene>
    <name evidence="1" type="ORF">D3Z33_03400</name>
</gene>
<comment type="caution">
    <text evidence="1">The sequence shown here is derived from an EMBL/GenBank/DDBJ whole genome shotgun (WGS) entry which is preliminary data.</text>
</comment>
<accession>A0A845QXM5</accession>
<dbReference type="RefSeq" id="WP_160196389.1">
    <property type="nucleotide sequence ID" value="NZ_QXXA01000004.1"/>
</dbReference>
<sequence>MNGTIPYPDIYRKLYPKVEDTIMKYYPYSDMDEMPTEEELEKMIDEIYDDMINEYPEIEEDIRERRVMSRGVNMQRPYYGRRRIFRDFISLILLGSLFNRRRRPYYPRYRDRDYYNYPGYGSPYY</sequence>
<dbReference type="AlphaFoldDB" id="A0A845QXM5"/>